<evidence type="ECO:0000256" key="3">
    <source>
        <dbReference type="ARBA" id="ARBA00020733"/>
    </source>
</evidence>
<evidence type="ECO:0000313" key="10">
    <source>
        <dbReference type="Proteomes" id="UP000012065"/>
    </source>
</evidence>
<feature type="region of interest" description="Disordered" evidence="8">
    <location>
        <begin position="116"/>
        <end position="199"/>
    </location>
</feature>
<feature type="compositionally biased region" description="Acidic residues" evidence="8">
    <location>
        <begin position="156"/>
        <end position="180"/>
    </location>
</feature>
<evidence type="ECO:0000313" key="9">
    <source>
        <dbReference type="EMBL" id="CCO30168.1"/>
    </source>
</evidence>
<dbReference type="HOGENOM" id="CLU_953705_0_0_1"/>
<comment type="similarity">
    <text evidence="2 7">Belongs to the NST1 family.</text>
</comment>
<feature type="compositionally biased region" description="Low complexity" evidence="8">
    <location>
        <begin position="20"/>
        <end position="29"/>
    </location>
</feature>
<evidence type="ECO:0000256" key="2">
    <source>
        <dbReference type="ARBA" id="ARBA00007112"/>
    </source>
</evidence>
<feature type="region of interest" description="Disordered" evidence="8">
    <location>
        <begin position="1"/>
        <end position="35"/>
    </location>
</feature>
<evidence type="ECO:0000256" key="7">
    <source>
        <dbReference type="RuleBase" id="RU049441"/>
    </source>
</evidence>
<feature type="region of interest" description="Disordered" evidence="8">
    <location>
        <begin position="231"/>
        <end position="274"/>
    </location>
</feature>
<evidence type="ECO:0000256" key="5">
    <source>
        <dbReference type="ARBA" id="ARBA00023016"/>
    </source>
</evidence>
<dbReference type="GO" id="GO:0005737">
    <property type="term" value="C:cytoplasm"/>
    <property type="evidence" value="ECO:0007669"/>
    <property type="project" value="UniProtKB-SubCell"/>
</dbReference>
<evidence type="ECO:0000256" key="1">
    <source>
        <dbReference type="ARBA" id="ARBA00004496"/>
    </source>
</evidence>
<feature type="compositionally biased region" description="Basic and acidic residues" evidence="8">
    <location>
        <begin position="234"/>
        <end position="243"/>
    </location>
</feature>
<dbReference type="InterPro" id="IPR025279">
    <property type="entry name" value="NST1"/>
</dbReference>
<feature type="compositionally biased region" description="Acidic residues" evidence="8">
    <location>
        <begin position="252"/>
        <end position="274"/>
    </location>
</feature>
<dbReference type="Pfam" id="PF13945">
    <property type="entry name" value="NST1"/>
    <property type="match status" value="1"/>
</dbReference>
<gene>
    <name evidence="9" type="ORF">BN14_04192</name>
</gene>
<protein>
    <recommendedName>
        <fullName evidence="3 7">Stress response protein NST1</fullName>
    </recommendedName>
</protein>
<keyword evidence="6 7" id="KW-0175">Coiled coil</keyword>
<sequence length="292" mass="32551">MTFQPAPAAPQPPAKPRTSPPSSSTASNTKLWNTNSLEERQRIKEFWLGLSELERRDLVKVEREAVLKKMKEQQKHSCACAVCGRKRAAIEEELEVLYDAYYEELEQYANIQQRYASSGGTTSPPPGPGPFPGSVEFDANGAVVNAQRPIAQHDAYDDDPDEDEYDEEDGEEEDDEEEDDKPNGIAPAPPPKDSGASFLNFSNSLTVTAGNILTVADDLLKNDGQKFLEMMEQLAEHRTNREEEAADSVAAGEDEDDEDEEEDEDEVDEYEDDLDKVCSRRRSKLSLIALAF</sequence>
<keyword evidence="5 7" id="KW-0346">Stress response</keyword>
<dbReference type="Proteomes" id="UP000012065">
    <property type="component" value="Unassembled WGS sequence"/>
</dbReference>
<accession>M5BQZ1</accession>
<proteinExistence type="inferred from homology"/>
<comment type="subcellular location">
    <subcellularLocation>
        <location evidence="1 7">Cytoplasm</location>
    </subcellularLocation>
</comment>
<keyword evidence="4 7" id="KW-0963">Cytoplasm</keyword>
<comment type="caution">
    <text evidence="9">The sequence shown here is derived from an EMBL/GenBank/DDBJ whole genome shotgun (WGS) entry which is preliminary data.</text>
</comment>
<evidence type="ECO:0000256" key="8">
    <source>
        <dbReference type="SAM" id="MobiDB-lite"/>
    </source>
</evidence>
<dbReference type="EMBL" id="CAOJ01006033">
    <property type="protein sequence ID" value="CCO30168.1"/>
    <property type="molecule type" value="Genomic_DNA"/>
</dbReference>
<feature type="compositionally biased region" description="Pro residues" evidence="8">
    <location>
        <begin position="7"/>
        <end position="19"/>
    </location>
</feature>
<name>M5BQZ1_THACB</name>
<comment type="function">
    <text evidence="7">May act as a negative regulator of salt tolerance.</text>
</comment>
<dbReference type="AlphaFoldDB" id="M5BQZ1"/>
<evidence type="ECO:0000256" key="4">
    <source>
        <dbReference type="ARBA" id="ARBA00022490"/>
    </source>
</evidence>
<reference evidence="9 10" key="1">
    <citation type="journal article" date="2013" name="J. Biotechnol.">
        <title>Establishment and interpretation of the genome sequence of the phytopathogenic fungus Rhizoctonia solani AG1-IB isolate 7/3/14.</title>
        <authorList>
            <person name="Wibberg D.W."/>
            <person name="Jelonek L.J."/>
            <person name="Rupp O.R."/>
            <person name="Hennig M.H."/>
            <person name="Eikmeyer F.E."/>
            <person name="Goesmann A.G."/>
            <person name="Hartmann A.H."/>
            <person name="Borriss R.B."/>
            <person name="Grosch R.G."/>
            <person name="Puehler A.P."/>
            <person name="Schlueter A.S."/>
        </authorList>
    </citation>
    <scope>NUCLEOTIDE SEQUENCE [LARGE SCALE GENOMIC DNA]</scope>
    <source>
        <strain evidence="10">AG1-IB / isolate 7/3/14</strain>
    </source>
</reference>
<evidence type="ECO:0000256" key="6">
    <source>
        <dbReference type="ARBA" id="ARBA00023054"/>
    </source>
</evidence>
<organism evidence="9 10">
    <name type="scientific">Thanatephorus cucumeris (strain AG1-IB / isolate 7/3/14)</name>
    <name type="common">Lettuce bottom rot fungus</name>
    <name type="synonym">Rhizoctonia solani</name>
    <dbReference type="NCBI Taxonomy" id="1108050"/>
    <lineage>
        <taxon>Eukaryota</taxon>
        <taxon>Fungi</taxon>
        <taxon>Dikarya</taxon>
        <taxon>Basidiomycota</taxon>
        <taxon>Agaricomycotina</taxon>
        <taxon>Agaricomycetes</taxon>
        <taxon>Cantharellales</taxon>
        <taxon>Ceratobasidiaceae</taxon>
        <taxon>Rhizoctonia</taxon>
        <taxon>Rhizoctonia solani AG-1</taxon>
    </lineage>
</organism>